<evidence type="ECO:0000313" key="1">
    <source>
        <dbReference type="EMBL" id="QEH33011.1"/>
    </source>
</evidence>
<dbReference type="KEGG" id="agv:OJF2_15060"/>
<accession>A0A5B9VYK0</accession>
<evidence type="ECO:0000313" key="2">
    <source>
        <dbReference type="Proteomes" id="UP000324233"/>
    </source>
</evidence>
<dbReference type="AlphaFoldDB" id="A0A5B9VYK0"/>
<proteinExistence type="predicted"/>
<dbReference type="Proteomes" id="UP000324233">
    <property type="component" value="Chromosome"/>
</dbReference>
<gene>
    <name evidence="1" type="ORF">OJF2_15060</name>
</gene>
<dbReference type="EMBL" id="CP042997">
    <property type="protein sequence ID" value="QEH33011.1"/>
    <property type="molecule type" value="Genomic_DNA"/>
</dbReference>
<protein>
    <submittedName>
        <fullName evidence="1">Uncharacterized protein</fullName>
    </submittedName>
</protein>
<reference evidence="1 2" key="1">
    <citation type="submission" date="2019-08" db="EMBL/GenBank/DDBJ databases">
        <title>Deep-cultivation of Planctomycetes and their phenomic and genomic characterization uncovers novel biology.</title>
        <authorList>
            <person name="Wiegand S."/>
            <person name="Jogler M."/>
            <person name="Boedeker C."/>
            <person name="Pinto D."/>
            <person name="Vollmers J."/>
            <person name="Rivas-Marin E."/>
            <person name="Kohn T."/>
            <person name="Peeters S.H."/>
            <person name="Heuer A."/>
            <person name="Rast P."/>
            <person name="Oberbeckmann S."/>
            <person name="Bunk B."/>
            <person name="Jeske O."/>
            <person name="Meyerdierks A."/>
            <person name="Storesund J.E."/>
            <person name="Kallscheuer N."/>
            <person name="Luecker S."/>
            <person name="Lage O.M."/>
            <person name="Pohl T."/>
            <person name="Merkel B.J."/>
            <person name="Hornburger P."/>
            <person name="Mueller R.-W."/>
            <person name="Bruemmer F."/>
            <person name="Labrenz M."/>
            <person name="Spormann A.M."/>
            <person name="Op den Camp H."/>
            <person name="Overmann J."/>
            <person name="Amann R."/>
            <person name="Jetten M.S.M."/>
            <person name="Mascher T."/>
            <person name="Medema M.H."/>
            <person name="Devos D.P."/>
            <person name="Kaster A.-K."/>
            <person name="Ovreas L."/>
            <person name="Rohde M."/>
            <person name="Galperin M.Y."/>
            <person name="Jogler C."/>
        </authorList>
    </citation>
    <scope>NUCLEOTIDE SEQUENCE [LARGE SCALE GENOMIC DNA]</scope>
    <source>
        <strain evidence="1 2">OJF2</strain>
    </source>
</reference>
<sequence length="270" mass="29981">MTSPFRVEMLPEPSPIPESLGVVAFCRRNWRQEYSAVKPNAIIYLIKTVASLRRYVTRCRVLVGTDADLALVRALSLGVEVERIAVAPEPLGEVDVLPVARAGLASLDASGSRYVFFTEADQIVHIRDPGRLAGVVDDRRYAVPHRIERDYKGANRRGQPRVRFNSADFVVWNHPGEGEARPPIGDGFFRAATPRIAYGAGWLARADAVSRIDFLGPTDDPLAHPCHALFDAMEAVKTTDVFEFFVEHLSGFDNALAAFGLRIEDYPSFW</sequence>
<name>A0A5B9VYK0_9BACT</name>
<keyword evidence="2" id="KW-1185">Reference proteome</keyword>
<dbReference type="RefSeq" id="WP_148592597.1">
    <property type="nucleotide sequence ID" value="NZ_CP042997.1"/>
</dbReference>
<organism evidence="1 2">
    <name type="scientific">Aquisphaera giovannonii</name>
    <dbReference type="NCBI Taxonomy" id="406548"/>
    <lineage>
        <taxon>Bacteria</taxon>
        <taxon>Pseudomonadati</taxon>
        <taxon>Planctomycetota</taxon>
        <taxon>Planctomycetia</taxon>
        <taxon>Isosphaerales</taxon>
        <taxon>Isosphaeraceae</taxon>
        <taxon>Aquisphaera</taxon>
    </lineage>
</organism>